<dbReference type="EMBL" id="WNKU01000007">
    <property type="protein sequence ID" value="MTV48970.1"/>
    <property type="molecule type" value="Genomic_DNA"/>
</dbReference>
<dbReference type="Gene3D" id="3.40.50.150">
    <property type="entry name" value="Vaccinia Virus protein VP39"/>
    <property type="match status" value="1"/>
</dbReference>
<keyword evidence="4" id="KW-0949">S-adenosyl-L-methionine</keyword>
<sequence>MDKRALKNFALSARKQLIEEIRHKADQLLGITEGELTSEEAKKRRFLVEETALSWFIRFCVLWYMEVNDYYPAGVKILSLKDPNSVQINSEIIAPDDQERISHYIQRGDEEVLYRYLLILQWNVLEPFFPELFETIDERAERLLPSNLLSRGSVIRKLVESIDEADFQEQVEVIGWLYQFYISEKKDEVFEGLKKNIKISKDKIPAATQLFTPEWIVRYLVENSLGRLWMEAHPNEALQAKWPYYLAEEEQEDDVRAELKKTWVAGRGLQPESIKVLDPSVGAGHMLVYAFDVLYDIYQAAGYSERDIPALILEKNLFGLDIDDTSVKLAAFAVLMKARSKNPQIFEDKINLNICSIQESNNFSRSAIDAFFSSHQEDLTRILDLFQDAKEFGSILEIPPVHLDAMEARLKEIGEKIIGHKGLEQNRNEIRKSDSELIEEEPKEIGEALRQLTSLVKQAKIMAQKYDVVVTNPPYMGRKGMGKKLVQYVDRHYPDSSSDLFAVFIEKGFRWCKPHGFNAMVTMQSWMYLRSFEKFRASILSQKTIGSLLHMANMVMGIAFGTSATVFRNRSIPLFKGRYLYIEPEGMEKEHPKVFPPPHSRNKAIAQHVFEKLPNRSIAYWLTEKSYALFQDAPPLDAFGKCCKGIDTGDNARFLRLWYEVKKGDIRFTAKNVEEAREGGYKWVPYNKGGSFRKWYGNNEFVLNWQDEGQELRSFAQSNLRNKEYYYVPGITWSTVTSGSFSARSFGYGYLFDNGGSCFFCEEDKRNYFLGLLNSKLIFLIDCLNPTINYQPGDIARLPVVEPDEHILSQVNALVRQNIELSQRDWDTQEISWDFARHPLLMHKQEGDSFEEAFQRWEGFAEGQFKRLKANEEELNRVFIDLYSLKGELAPNVLDKNVSIQKTDALRNVKSFLSYAIGCMFGRYSLAQAGLIYAGGDFGERWRQNKAERSWEVKVKDAGWVKTAFGPVEDNIVFIANSEVRASCGEIIAGGLSSEHDIVHRFVQFMGESFGIERLEENLNYVARILGKKSAETARQAIRRYLHNDFFKDHLQVYRKRPIYWQFNSGPWKGFQALIYMHRYAPETLTNLRAVYLPLQIGMYEAELRRLESSEISNPEKSALRKRKEIIWEQLKECHRFSETLGRLAEQALSLDIDEGVQVNYFKLQSVLAKI</sequence>
<evidence type="ECO:0000256" key="2">
    <source>
        <dbReference type="ARBA" id="ARBA00022603"/>
    </source>
</evidence>
<dbReference type="RefSeq" id="WP_170291795.1">
    <property type="nucleotide sequence ID" value="NZ_WNKU01000007.1"/>
</dbReference>
<dbReference type="NCBIfam" id="NF033452">
    <property type="entry name" value="BREX_1_MTaseX"/>
    <property type="match status" value="1"/>
</dbReference>
<evidence type="ECO:0000313" key="7">
    <source>
        <dbReference type="EMBL" id="MTV48970.1"/>
    </source>
</evidence>
<dbReference type="PRINTS" id="PR00507">
    <property type="entry name" value="N12N6MTFRASE"/>
</dbReference>
<dbReference type="GO" id="GO:0003676">
    <property type="term" value="F:nucleic acid binding"/>
    <property type="evidence" value="ECO:0007669"/>
    <property type="project" value="InterPro"/>
</dbReference>
<evidence type="ECO:0000256" key="3">
    <source>
        <dbReference type="ARBA" id="ARBA00022679"/>
    </source>
</evidence>
<dbReference type="GO" id="GO:0009007">
    <property type="term" value="F:site-specific DNA-methyltransferase (adenine-specific) activity"/>
    <property type="evidence" value="ECO:0007669"/>
    <property type="project" value="UniProtKB-EC"/>
</dbReference>
<dbReference type="Proteomes" id="UP000430670">
    <property type="component" value="Unassembled WGS sequence"/>
</dbReference>
<keyword evidence="2 7" id="KW-0489">Methyltransferase</keyword>
<dbReference type="InterPro" id="IPR002052">
    <property type="entry name" value="DNA_methylase_N6_adenine_CS"/>
</dbReference>
<dbReference type="GO" id="GO:0006304">
    <property type="term" value="P:DNA modification"/>
    <property type="evidence" value="ECO:0007669"/>
    <property type="project" value="InterPro"/>
</dbReference>
<dbReference type="EC" id="2.1.1.72" evidence="1"/>
<gene>
    <name evidence="7" type="primary">pglX</name>
    <name evidence="7" type="ORF">GJ688_08255</name>
</gene>
<evidence type="ECO:0000259" key="6">
    <source>
        <dbReference type="Pfam" id="PF07669"/>
    </source>
</evidence>
<feature type="domain" description="Type II methyltransferase M.TaqI-like" evidence="6">
    <location>
        <begin position="315"/>
        <end position="551"/>
    </location>
</feature>
<evidence type="ECO:0000256" key="1">
    <source>
        <dbReference type="ARBA" id="ARBA00011900"/>
    </source>
</evidence>
<dbReference type="GO" id="GO:0032259">
    <property type="term" value="P:methylation"/>
    <property type="evidence" value="ECO:0007669"/>
    <property type="project" value="UniProtKB-KW"/>
</dbReference>
<dbReference type="InterPro" id="IPR011639">
    <property type="entry name" value="MethylTrfase_TaqI-like_dom"/>
</dbReference>
<evidence type="ECO:0000256" key="4">
    <source>
        <dbReference type="ARBA" id="ARBA00022691"/>
    </source>
</evidence>
<accession>A0A6I3SJD1</accession>
<dbReference type="AlphaFoldDB" id="A0A6I3SJD1"/>
<comment type="catalytic activity">
    <reaction evidence="5">
        <text>a 2'-deoxyadenosine in DNA + S-adenosyl-L-methionine = an N(6)-methyl-2'-deoxyadenosine in DNA + S-adenosyl-L-homocysteine + H(+)</text>
        <dbReference type="Rhea" id="RHEA:15197"/>
        <dbReference type="Rhea" id="RHEA-COMP:12418"/>
        <dbReference type="Rhea" id="RHEA-COMP:12419"/>
        <dbReference type="ChEBI" id="CHEBI:15378"/>
        <dbReference type="ChEBI" id="CHEBI:57856"/>
        <dbReference type="ChEBI" id="CHEBI:59789"/>
        <dbReference type="ChEBI" id="CHEBI:90615"/>
        <dbReference type="ChEBI" id="CHEBI:90616"/>
        <dbReference type="EC" id="2.1.1.72"/>
    </reaction>
</comment>
<reference evidence="7 8" key="1">
    <citation type="submission" date="2019-11" db="EMBL/GenBank/DDBJ databases">
        <title>Whole-genome sequence of a the green, strictly anaerobic photosynthetic bacterium Heliobacillus mobilis DSM 6151.</title>
        <authorList>
            <person name="Kyndt J.A."/>
            <person name="Meyer T.E."/>
        </authorList>
    </citation>
    <scope>NUCLEOTIDE SEQUENCE [LARGE SCALE GENOMIC DNA]</scope>
    <source>
        <strain evidence="7 8">DSM 6151</strain>
    </source>
</reference>
<name>A0A6I3SJD1_HELMO</name>
<keyword evidence="8" id="KW-1185">Reference proteome</keyword>
<dbReference type="PROSITE" id="PS00092">
    <property type="entry name" value="N6_MTASE"/>
    <property type="match status" value="1"/>
</dbReference>
<protein>
    <recommendedName>
        <fullName evidence="1">site-specific DNA-methyltransferase (adenine-specific)</fullName>
        <ecNumber evidence="1">2.1.1.72</ecNumber>
    </recommendedName>
</protein>
<comment type="caution">
    <text evidence="7">The sequence shown here is derived from an EMBL/GenBank/DDBJ whole genome shotgun (WGS) entry which is preliminary data.</text>
</comment>
<dbReference type="SUPFAM" id="SSF53335">
    <property type="entry name" value="S-adenosyl-L-methionine-dependent methyltransferases"/>
    <property type="match status" value="1"/>
</dbReference>
<organism evidence="7 8">
    <name type="scientific">Heliobacterium mobile</name>
    <name type="common">Heliobacillus mobilis</name>
    <dbReference type="NCBI Taxonomy" id="28064"/>
    <lineage>
        <taxon>Bacteria</taxon>
        <taxon>Bacillati</taxon>
        <taxon>Bacillota</taxon>
        <taxon>Clostridia</taxon>
        <taxon>Eubacteriales</taxon>
        <taxon>Heliobacteriaceae</taxon>
        <taxon>Heliobacterium</taxon>
    </lineage>
</organism>
<dbReference type="InterPro" id="IPR029063">
    <property type="entry name" value="SAM-dependent_MTases_sf"/>
</dbReference>
<evidence type="ECO:0000313" key="8">
    <source>
        <dbReference type="Proteomes" id="UP000430670"/>
    </source>
</evidence>
<dbReference type="PANTHER" id="PTHR33841">
    <property type="entry name" value="DNA METHYLTRANSFERASE YEEA-RELATED"/>
    <property type="match status" value="1"/>
</dbReference>
<proteinExistence type="predicted"/>
<evidence type="ECO:0000256" key="5">
    <source>
        <dbReference type="ARBA" id="ARBA00047942"/>
    </source>
</evidence>
<dbReference type="InterPro" id="IPR047939">
    <property type="entry name" value="BREX_1_PglX"/>
</dbReference>
<dbReference type="Pfam" id="PF07669">
    <property type="entry name" value="Eco57I"/>
    <property type="match status" value="1"/>
</dbReference>
<keyword evidence="3 7" id="KW-0808">Transferase</keyword>
<dbReference type="PANTHER" id="PTHR33841:SF1">
    <property type="entry name" value="DNA METHYLTRANSFERASE A"/>
    <property type="match status" value="1"/>
</dbReference>
<dbReference type="InterPro" id="IPR050953">
    <property type="entry name" value="N4_N6_ade-DNA_methylase"/>
</dbReference>